<dbReference type="Proteomes" id="UP000065473">
    <property type="component" value="Chromosome"/>
</dbReference>
<evidence type="ECO:0000313" key="2">
    <source>
        <dbReference type="EMBL" id="ALU29480.1"/>
    </source>
</evidence>
<dbReference type="OrthoDB" id="42180at2157"/>
<feature type="transmembrane region" description="Helical" evidence="1">
    <location>
        <begin position="168"/>
        <end position="184"/>
    </location>
</feature>
<feature type="transmembrane region" description="Helical" evidence="1">
    <location>
        <begin position="112"/>
        <end position="130"/>
    </location>
</feature>
<proteinExistence type="predicted"/>
<dbReference type="OMA" id="NMPYYTK"/>
<organism evidence="2 5">
    <name type="scientific">Sulfolobus acidocaldarius</name>
    <dbReference type="NCBI Taxonomy" id="2285"/>
    <lineage>
        <taxon>Archaea</taxon>
        <taxon>Thermoproteota</taxon>
        <taxon>Thermoprotei</taxon>
        <taxon>Sulfolobales</taxon>
        <taxon>Sulfolobaceae</taxon>
        <taxon>Sulfolobus</taxon>
    </lineage>
</organism>
<dbReference type="GeneID" id="14550657"/>
<name>A0A0U3GMB5_9CREN</name>
<dbReference type="Proteomes" id="UP000060043">
    <property type="component" value="Chromosome"/>
</dbReference>
<evidence type="ECO:0000313" key="3">
    <source>
        <dbReference type="EMBL" id="ALU32208.1"/>
    </source>
</evidence>
<keyword evidence="1" id="KW-0812">Transmembrane</keyword>
<feature type="transmembrane region" description="Helical" evidence="1">
    <location>
        <begin position="142"/>
        <end position="162"/>
    </location>
</feature>
<evidence type="ECO:0000256" key="1">
    <source>
        <dbReference type="SAM" id="Phobius"/>
    </source>
</evidence>
<feature type="transmembrane region" description="Helical" evidence="1">
    <location>
        <begin position="240"/>
        <end position="259"/>
    </location>
</feature>
<evidence type="ECO:0008006" key="6">
    <source>
        <dbReference type="Google" id="ProtNLM"/>
    </source>
</evidence>
<dbReference type="AlphaFoldDB" id="A0A0U3GMB5"/>
<keyword evidence="1" id="KW-1133">Transmembrane helix</keyword>
<evidence type="ECO:0000313" key="5">
    <source>
        <dbReference type="Proteomes" id="UP000065473"/>
    </source>
</evidence>
<reference evidence="4 5" key="1">
    <citation type="submission" date="2015-12" db="EMBL/GenBank/DDBJ databases">
        <title>A stable core within a dynamic pangenome in Sulfolobus acidocaldarius.</title>
        <authorList>
            <person name="Anderson R."/>
            <person name="Kouris A."/>
            <person name="Seward C."/>
            <person name="Campbell K."/>
            <person name="Whitaker R."/>
        </authorList>
    </citation>
    <scope>NUCLEOTIDE SEQUENCE [LARGE SCALE GENOMIC DNA]</scope>
    <source>
        <strain evidence="2 5">GG12-C01-09</strain>
        <strain evidence="3 4">NG05B_CO5_07</strain>
    </source>
</reference>
<feature type="transmembrane region" description="Helical" evidence="1">
    <location>
        <begin position="55"/>
        <end position="78"/>
    </location>
</feature>
<accession>A0A0U3GMB5</accession>
<feature type="transmembrane region" description="Helical" evidence="1">
    <location>
        <begin position="204"/>
        <end position="220"/>
    </location>
</feature>
<dbReference type="EMBL" id="CP013695">
    <property type="protein sequence ID" value="ALU32208.1"/>
    <property type="molecule type" value="Genomic_DNA"/>
</dbReference>
<feature type="transmembrane region" description="Helical" evidence="1">
    <location>
        <begin position="7"/>
        <end position="27"/>
    </location>
</feature>
<dbReference type="RefSeq" id="WP_011277052.1">
    <property type="nucleotide sequence ID" value="NZ_BHWZ01000001.1"/>
</dbReference>
<gene>
    <name evidence="2" type="ORF">ATY89_05640</name>
    <name evidence="3" type="ORF">ATZ20_08665</name>
</gene>
<evidence type="ECO:0000313" key="4">
    <source>
        <dbReference type="Proteomes" id="UP000060043"/>
    </source>
</evidence>
<dbReference type="PaxDb" id="1435377-SUSAZ_00650"/>
<protein>
    <recommendedName>
        <fullName evidence="6">Stage II sporulation protein M</fullName>
    </recommendedName>
</protein>
<dbReference type="EMBL" id="CP013694">
    <property type="protein sequence ID" value="ALU29480.1"/>
    <property type="molecule type" value="Genomic_DNA"/>
</dbReference>
<keyword evidence="1" id="KW-0472">Membrane</keyword>
<sequence>MRLISKLILIYFIIELAIFIGVSSIPYNNPALVQEYNSMESGIYSMPYFSQVIEIFSHNLLIATIDFIPVVGAIFFGISIGQTAYLLSVVATSRNVPSFLVAIALLTLPHSAVELPTYAIAVAAGTYVIVKRKDWKRYLLMYPLIPIELFLAALIESAIITYTGFNPYALWPASIGSLLLVYFLYQRIQKFAESLIKTQNMQPVLAGTSALGSVPIYASYYNNFKNVMSQAIQYEVRSDFINAVNNYWLAVIFLIDAIATKMNMPYYTKQDLDNVISYLSQREPGLFDDYNRAFQYKLSNDIPQFLQTVKILIPRLDRIYVSLQNF</sequence>
<dbReference type="STRING" id="1435377.SUSAZ_00650"/>